<keyword evidence="4" id="KW-1185">Reference proteome</keyword>
<dbReference type="EMBL" id="JAGRRH010000015">
    <property type="protein sequence ID" value="KAG7357388.1"/>
    <property type="molecule type" value="Genomic_DNA"/>
</dbReference>
<comment type="caution">
    <text evidence="3">The sequence shown here is derived from an EMBL/GenBank/DDBJ whole genome shotgun (WGS) entry which is preliminary data.</text>
</comment>
<accession>A0A9K3PS79</accession>
<feature type="region of interest" description="Disordered" evidence="1">
    <location>
        <begin position="1"/>
        <end position="27"/>
    </location>
</feature>
<evidence type="ECO:0000313" key="4">
    <source>
        <dbReference type="Proteomes" id="UP000693970"/>
    </source>
</evidence>
<dbReference type="GO" id="GO:0005524">
    <property type="term" value="F:ATP binding"/>
    <property type="evidence" value="ECO:0007669"/>
    <property type="project" value="InterPro"/>
</dbReference>
<evidence type="ECO:0000256" key="1">
    <source>
        <dbReference type="SAM" id="MobiDB-lite"/>
    </source>
</evidence>
<evidence type="ECO:0000313" key="3">
    <source>
        <dbReference type="EMBL" id="KAG7357388.1"/>
    </source>
</evidence>
<dbReference type="PANTHER" id="PTHR10285">
    <property type="entry name" value="URIDINE KINASE"/>
    <property type="match status" value="1"/>
</dbReference>
<protein>
    <submittedName>
        <fullName evidence="3">Phosphoribulokinase / uridine kinase family protein</fullName>
    </submittedName>
</protein>
<evidence type="ECO:0000259" key="2">
    <source>
        <dbReference type="Pfam" id="PF00485"/>
    </source>
</evidence>
<name>A0A9K3PS79_9STRA</name>
<dbReference type="GO" id="GO:0016301">
    <property type="term" value="F:kinase activity"/>
    <property type="evidence" value="ECO:0007669"/>
    <property type="project" value="InterPro"/>
</dbReference>
<reference evidence="3" key="2">
    <citation type="submission" date="2021-04" db="EMBL/GenBank/DDBJ databases">
        <authorList>
            <person name="Podell S."/>
        </authorList>
    </citation>
    <scope>NUCLEOTIDE SEQUENCE</scope>
    <source>
        <strain evidence="3">Hildebrandi</strain>
    </source>
</reference>
<dbReference type="Proteomes" id="UP000693970">
    <property type="component" value="Unassembled WGS sequence"/>
</dbReference>
<feature type="compositionally biased region" description="Polar residues" evidence="1">
    <location>
        <begin position="14"/>
        <end position="27"/>
    </location>
</feature>
<sequence>MSPNAETKSKHSQDNPVITTGNNTMSPVKSYHEMHNIDYPNMEHTYDALAQKLRGMVAERQRLRDGVAGNKEATPHEQLWVALAGGPGSGKSTVAEAVVKRLNQEKEVALIIPMDGWHLTKKQVTEKYGDDGMRRRGAPWTYHVEEIEKDLQRAKKQKEGSFPMYSRDISDPVQDAKHLKQTHEIVIVEGLYVLWKEDEQWGKLYDLFDERWFVKVPSREEQICRLVKRSKQNWFEDKQKLWGPYPEGARKRAEYNDVKNMDLVASCEEHADEVIMSR</sequence>
<dbReference type="AlphaFoldDB" id="A0A9K3PS79"/>
<reference evidence="3" key="1">
    <citation type="journal article" date="2021" name="Sci. Rep.">
        <title>Diploid genomic architecture of Nitzschia inconspicua, an elite biomass production diatom.</title>
        <authorList>
            <person name="Oliver A."/>
            <person name="Podell S."/>
            <person name="Pinowska A."/>
            <person name="Traller J.C."/>
            <person name="Smith S.R."/>
            <person name="McClure R."/>
            <person name="Beliaev A."/>
            <person name="Bohutskyi P."/>
            <person name="Hill E.A."/>
            <person name="Rabines A."/>
            <person name="Zheng H."/>
            <person name="Allen L.Z."/>
            <person name="Kuo A."/>
            <person name="Grigoriev I.V."/>
            <person name="Allen A.E."/>
            <person name="Hazlebeck D."/>
            <person name="Allen E.E."/>
        </authorList>
    </citation>
    <scope>NUCLEOTIDE SEQUENCE</scope>
    <source>
        <strain evidence="3">Hildebrandi</strain>
    </source>
</reference>
<dbReference type="Pfam" id="PF00485">
    <property type="entry name" value="PRK"/>
    <property type="match status" value="1"/>
</dbReference>
<proteinExistence type="predicted"/>
<feature type="domain" description="Phosphoribulokinase/uridine kinase" evidence="2">
    <location>
        <begin position="81"/>
        <end position="213"/>
    </location>
</feature>
<dbReference type="OrthoDB" id="6362633at2759"/>
<dbReference type="InterPro" id="IPR006083">
    <property type="entry name" value="PRK/URK"/>
</dbReference>
<organism evidence="3 4">
    <name type="scientific">Nitzschia inconspicua</name>
    <dbReference type="NCBI Taxonomy" id="303405"/>
    <lineage>
        <taxon>Eukaryota</taxon>
        <taxon>Sar</taxon>
        <taxon>Stramenopiles</taxon>
        <taxon>Ochrophyta</taxon>
        <taxon>Bacillariophyta</taxon>
        <taxon>Bacillariophyceae</taxon>
        <taxon>Bacillariophycidae</taxon>
        <taxon>Bacillariales</taxon>
        <taxon>Bacillariaceae</taxon>
        <taxon>Nitzschia</taxon>
    </lineage>
</organism>
<gene>
    <name evidence="3" type="ORF">IV203_002076</name>
</gene>